<reference evidence="1" key="1">
    <citation type="submission" date="2021-04" db="EMBL/GenBank/DDBJ databases">
        <title>A collection of bacterial strains from the Burkholderia cepacia Research Laboratory and Repository.</title>
        <authorList>
            <person name="Lipuma J."/>
            <person name="Spilker T."/>
        </authorList>
    </citation>
    <scope>NUCLEOTIDE SEQUENCE</scope>
    <source>
        <strain evidence="1">AU36012</strain>
    </source>
</reference>
<gene>
    <name evidence="1" type="ORF">KDW93_04110</name>
</gene>
<dbReference type="Proteomes" id="UP000682266">
    <property type="component" value="Unassembled WGS sequence"/>
</dbReference>
<protein>
    <submittedName>
        <fullName evidence="1">Uncharacterized protein</fullName>
    </submittedName>
</protein>
<comment type="caution">
    <text evidence="1">The sequence shown here is derived from an EMBL/GenBank/DDBJ whole genome shotgun (WGS) entry which is preliminary data.</text>
</comment>
<accession>A0AA41E4B8</accession>
<evidence type="ECO:0000313" key="2">
    <source>
        <dbReference type="Proteomes" id="UP000682266"/>
    </source>
</evidence>
<evidence type="ECO:0000313" key="1">
    <source>
        <dbReference type="EMBL" id="MBR8128186.1"/>
    </source>
</evidence>
<sequence>MTTISTSGGEFEFAVYAPYNSSPDEPVGGRINVGVDTALWFRADRDSDNVRLVQLIRPQGQWINDRERERAANGWSLDSNSVSPWYGTNDLGVPRPIRDLTPNITPQLRDWIKQSGVQTLSGAGSRRGKGYQRAWIVDTPRHMAARVGELVQVRLVTIAVDVQHSAYLGGVEWGFNLSEAGVVTVASAKLAFKVNPAGDYLQALDNWNQQAGNTLLVLPA</sequence>
<dbReference type="RefSeq" id="WP_105788878.1">
    <property type="nucleotide sequence ID" value="NZ_CADERF010000002.1"/>
</dbReference>
<dbReference type="AlphaFoldDB" id="A0AA41E4B8"/>
<proteinExistence type="predicted"/>
<name>A0AA41E4B8_9BURK</name>
<dbReference type="EMBL" id="JAGSVG010000002">
    <property type="protein sequence ID" value="MBR8128186.1"/>
    <property type="molecule type" value="Genomic_DNA"/>
</dbReference>
<organism evidence="1 2">
    <name type="scientific">Burkholderia ambifaria</name>
    <dbReference type="NCBI Taxonomy" id="152480"/>
    <lineage>
        <taxon>Bacteria</taxon>
        <taxon>Pseudomonadati</taxon>
        <taxon>Pseudomonadota</taxon>
        <taxon>Betaproteobacteria</taxon>
        <taxon>Burkholderiales</taxon>
        <taxon>Burkholderiaceae</taxon>
        <taxon>Burkholderia</taxon>
        <taxon>Burkholderia cepacia complex</taxon>
    </lineage>
</organism>